<evidence type="ECO:0000313" key="4">
    <source>
        <dbReference type="Proteomes" id="UP000005222"/>
    </source>
</evidence>
<dbReference type="OrthoDB" id="4041975at2759"/>
<dbReference type="HOGENOM" id="CLU_1219559_0_0_1"/>
<proteinExistence type="predicted"/>
<dbReference type="Proteomes" id="UP000005222">
    <property type="component" value="Chromosome L"/>
</dbReference>
<organism evidence="2 4">
    <name type="scientific">Pichia sorbitophila (strain ATCC MYA-4447 / BCRC 22081 / CBS 7064 / NBRC 10061 / NRRL Y-12695)</name>
    <name type="common">Hybrid yeast</name>
    <dbReference type="NCBI Taxonomy" id="559304"/>
    <lineage>
        <taxon>Eukaryota</taxon>
        <taxon>Fungi</taxon>
        <taxon>Dikarya</taxon>
        <taxon>Ascomycota</taxon>
        <taxon>Saccharomycotina</taxon>
        <taxon>Pichiomycetes</taxon>
        <taxon>Debaryomycetaceae</taxon>
        <taxon>Millerozyma</taxon>
    </lineage>
</organism>
<reference evidence="4" key="2">
    <citation type="journal article" date="2012" name="G3 (Bethesda)">
        <title>Pichia sorbitophila, an interspecies yeast hybrid reveals early steps of genome resolution following polyploidization.</title>
        <authorList>
            <person name="Leh Louis V."/>
            <person name="Despons L."/>
            <person name="Friedrich A."/>
            <person name="Martin T."/>
            <person name="Durrens P."/>
            <person name="Casaregola S."/>
            <person name="Neuveglise C."/>
            <person name="Fairhead C."/>
            <person name="Marck C."/>
            <person name="Cruz J.A."/>
            <person name="Straub M.L."/>
            <person name="Kugler V."/>
            <person name="Sacerdot C."/>
            <person name="Uzunov Z."/>
            <person name="Thierry A."/>
            <person name="Weiss S."/>
            <person name="Bleykasten C."/>
            <person name="De Montigny J."/>
            <person name="Jacques N."/>
            <person name="Jung P."/>
            <person name="Lemaire M."/>
            <person name="Mallet S."/>
            <person name="Morel G."/>
            <person name="Richard G.F."/>
            <person name="Sarkar A."/>
            <person name="Savel G."/>
            <person name="Schacherer J."/>
            <person name="Seret M.L."/>
            <person name="Talla E."/>
            <person name="Samson G."/>
            <person name="Jubin C."/>
            <person name="Poulain J."/>
            <person name="Vacherie B."/>
            <person name="Barbe V."/>
            <person name="Pelletier E."/>
            <person name="Sherman D.J."/>
            <person name="Westhof E."/>
            <person name="Weissenbach J."/>
            <person name="Baret P.V."/>
            <person name="Wincker P."/>
            <person name="Gaillardin C."/>
            <person name="Dujon B."/>
            <person name="Souciet J.L."/>
        </authorList>
    </citation>
    <scope>NUCLEOTIDE SEQUENCE [LARGE SCALE GENOMIC DNA]</scope>
    <source>
        <strain evidence="4">ATCC MYA-4447 / BCRC 22081 / CBS 7064 / NBRC 10061 / NRRL Y-12695</strain>
    </source>
</reference>
<keyword evidence="1" id="KW-0472">Membrane</keyword>
<dbReference type="InParanoid" id="G8Y8C2"/>
<gene>
    <name evidence="2" type="primary">Piso0_003800</name>
    <name evidence="2" type="ORF">GNLVRS01_PISO0K02848g</name>
    <name evidence="3" type="ORF">GNLVRS01_PISO0L02849g</name>
</gene>
<accession>G8Y8C2</accession>
<sequence length="218" mass="26017">MGKLNHLKTAQNWLDDKICFTSFTCSLLSTRLGKWITELLTVTFFIVLFYEIIYWSGIYLGLWEYHAKDIFKEIPVHCAHVYIRINMVDKKNVPRLRDYYSFRISLLNFWQINEKNRIGSDLFKLKRFVKYHFEFGPEDFEMNENPEYGSTVSHLKGKILHTFTTSKLFSKYLDKDYKENHLILFDNKSNEVDKSRDNEYLSKANIETGNVIDCIIIY</sequence>
<dbReference type="EMBL" id="FO082048">
    <property type="protein sequence ID" value="CCE84259.1"/>
    <property type="molecule type" value="Genomic_DNA"/>
</dbReference>
<dbReference type="AlphaFoldDB" id="G8Y8C2"/>
<evidence type="ECO:0000256" key="1">
    <source>
        <dbReference type="SAM" id="Phobius"/>
    </source>
</evidence>
<dbReference type="Proteomes" id="UP000005222">
    <property type="component" value="Chromosome K"/>
</dbReference>
<evidence type="ECO:0000313" key="2">
    <source>
        <dbReference type="EMBL" id="CCE83228.1"/>
    </source>
</evidence>
<evidence type="ECO:0000313" key="3">
    <source>
        <dbReference type="EMBL" id="CCE84259.1"/>
    </source>
</evidence>
<keyword evidence="4" id="KW-1185">Reference proteome</keyword>
<keyword evidence="1" id="KW-1133">Transmembrane helix</keyword>
<feature type="transmembrane region" description="Helical" evidence="1">
    <location>
        <begin position="39"/>
        <end position="62"/>
    </location>
</feature>
<name>G8Y8C2_PICSO</name>
<keyword evidence="1" id="KW-0812">Transmembrane</keyword>
<dbReference type="EMBL" id="FO082049">
    <property type="protein sequence ID" value="CCE83228.1"/>
    <property type="molecule type" value="Genomic_DNA"/>
</dbReference>
<dbReference type="STRING" id="559304.G8Y8C2"/>
<protein>
    <submittedName>
        <fullName evidence="2">Piso0_003800 protein</fullName>
    </submittedName>
</protein>
<dbReference type="eggNOG" id="ENOG502S9IG">
    <property type="taxonomic scope" value="Eukaryota"/>
</dbReference>
<reference evidence="2" key="1">
    <citation type="submission" date="2011-10" db="EMBL/GenBank/DDBJ databases">
        <authorList>
            <person name="Genoscope - CEA"/>
        </authorList>
    </citation>
    <scope>NUCLEOTIDE SEQUENCE</scope>
</reference>